<sequence>MAFGEFFRPIQEDIQNEVTSKIAESVKSFRDAADLVEQGGDLQALNQLIEQGQARIAGLRAGQERIQAIAELVADIRRRWSELGLDEPDLDYFRRFELLVFKRAAEDVFGAGPEPTPGVRDLTDIQDRTARTLLMIDKGERPEEDRFTHPTLKDVMMHLRPFEPDELVSEEVKKRAENKRYGSIRTARTATLEMLGPALDNPEAAPPKVSELLNWARVHHPIYERASLTDYDEAMRRVVSVQDLRRRFTNSV</sequence>
<organism evidence="1 2">
    <name type="scientific">Candidatus Daviesbacteria bacterium GW2011_GWA2_38_24</name>
    <dbReference type="NCBI Taxonomy" id="1618422"/>
    <lineage>
        <taxon>Bacteria</taxon>
        <taxon>Candidatus Daviesiibacteriota</taxon>
    </lineage>
</organism>
<evidence type="ECO:0000313" key="2">
    <source>
        <dbReference type="Proteomes" id="UP000034235"/>
    </source>
</evidence>
<reference evidence="1 2" key="1">
    <citation type="journal article" date="2015" name="Nature">
        <title>rRNA introns, odd ribosomes, and small enigmatic genomes across a large radiation of phyla.</title>
        <authorList>
            <person name="Brown C.T."/>
            <person name="Hug L.A."/>
            <person name="Thomas B.C."/>
            <person name="Sharon I."/>
            <person name="Castelle C.J."/>
            <person name="Singh A."/>
            <person name="Wilkins M.J."/>
            <person name="Williams K.H."/>
            <person name="Banfield J.F."/>
        </authorList>
    </citation>
    <scope>NUCLEOTIDE SEQUENCE [LARGE SCALE GENOMIC DNA]</scope>
</reference>
<protein>
    <submittedName>
        <fullName evidence="1">Uncharacterized protein</fullName>
    </submittedName>
</protein>
<dbReference type="EMBL" id="LBUP01000007">
    <property type="protein sequence ID" value="KKQ65971.1"/>
    <property type="molecule type" value="Genomic_DNA"/>
</dbReference>
<evidence type="ECO:0000313" key="1">
    <source>
        <dbReference type="EMBL" id="KKQ65971.1"/>
    </source>
</evidence>
<dbReference type="Proteomes" id="UP000034235">
    <property type="component" value="Unassembled WGS sequence"/>
</dbReference>
<gene>
    <name evidence="1" type="ORF">US86_C0007G0016</name>
</gene>
<comment type="caution">
    <text evidence="1">The sequence shown here is derived from an EMBL/GenBank/DDBJ whole genome shotgun (WGS) entry which is preliminary data.</text>
</comment>
<name>A0A0G0MM16_9BACT</name>
<proteinExistence type="predicted"/>
<accession>A0A0G0MM16</accession>
<dbReference type="AlphaFoldDB" id="A0A0G0MM16"/>